<gene>
    <name evidence="3" type="ORF">TWF694_004759</name>
</gene>
<dbReference type="Proteomes" id="UP001365542">
    <property type="component" value="Unassembled WGS sequence"/>
</dbReference>
<comment type="caution">
    <text evidence="3">The sequence shown here is derived from an EMBL/GenBank/DDBJ whole genome shotgun (WGS) entry which is preliminary data.</text>
</comment>
<keyword evidence="4" id="KW-1185">Reference proteome</keyword>
<evidence type="ECO:0000256" key="2">
    <source>
        <dbReference type="SAM" id="SignalP"/>
    </source>
</evidence>
<accession>A0AAV9WW73</accession>
<proteinExistence type="predicted"/>
<protein>
    <recommendedName>
        <fullName evidence="5">Secreted protein</fullName>
    </recommendedName>
</protein>
<dbReference type="AlphaFoldDB" id="A0AAV9WW73"/>
<feature type="chain" id="PRO_5043855373" description="Secreted protein" evidence="2">
    <location>
        <begin position="21"/>
        <end position="185"/>
    </location>
</feature>
<feature type="compositionally biased region" description="Low complexity" evidence="1">
    <location>
        <begin position="175"/>
        <end position="185"/>
    </location>
</feature>
<evidence type="ECO:0008006" key="5">
    <source>
        <dbReference type="Google" id="ProtNLM"/>
    </source>
</evidence>
<evidence type="ECO:0000256" key="1">
    <source>
        <dbReference type="SAM" id="MobiDB-lite"/>
    </source>
</evidence>
<name>A0AAV9WW73_9PEZI</name>
<reference evidence="3 4" key="1">
    <citation type="submission" date="2019-10" db="EMBL/GenBank/DDBJ databases">
        <authorList>
            <person name="Palmer J.M."/>
        </authorList>
    </citation>
    <scope>NUCLEOTIDE SEQUENCE [LARGE SCALE GENOMIC DNA]</scope>
    <source>
        <strain evidence="3 4">TWF694</strain>
    </source>
</reference>
<sequence>MKFLSALLAAACALITCVSAAPAGPPPPPPNQEVQLYQWNYQGGQLAGNIRAKVIGRNRNVGAWYTDGRNWIQIPARYYGPAEQGFEYWTFQGPAPRATEFYIRLDADRQTYYDPQQGRYYVVNQQGGGHGPPDHNNPPPPPFNGGHDGPGGNPGHNDPGHNDPGHNDPGHNDPGHNGPPNHGGN</sequence>
<feature type="compositionally biased region" description="Basic and acidic residues" evidence="1">
    <location>
        <begin position="158"/>
        <end position="174"/>
    </location>
</feature>
<organism evidence="3 4">
    <name type="scientific">Orbilia ellipsospora</name>
    <dbReference type="NCBI Taxonomy" id="2528407"/>
    <lineage>
        <taxon>Eukaryota</taxon>
        <taxon>Fungi</taxon>
        <taxon>Dikarya</taxon>
        <taxon>Ascomycota</taxon>
        <taxon>Pezizomycotina</taxon>
        <taxon>Orbiliomycetes</taxon>
        <taxon>Orbiliales</taxon>
        <taxon>Orbiliaceae</taxon>
        <taxon>Orbilia</taxon>
    </lineage>
</organism>
<dbReference type="InterPro" id="IPR038175">
    <property type="entry name" value="CBM21_dom_sf"/>
</dbReference>
<dbReference type="Gene3D" id="2.60.40.2440">
    <property type="entry name" value="Carbohydrate binding type-21 domain"/>
    <property type="match status" value="1"/>
</dbReference>
<evidence type="ECO:0000313" key="3">
    <source>
        <dbReference type="EMBL" id="KAK6527779.1"/>
    </source>
</evidence>
<evidence type="ECO:0000313" key="4">
    <source>
        <dbReference type="Proteomes" id="UP001365542"/>
    </source>
</evidence>
<dbReference type="EMBL" id="JAVHJO010000015">
    <property type="protein sequence ID" value="KAK6527779.1"/>
    <property type="molecule type" value="Genomic_DNA"/>
</dbReference>
<keyword evidence="2" id="KW-0732">Signal</keyword>
<feature type="signal peptide" evidence="2">
    <location>
        <begin position="1"/>
        <end position="20"/>
    </location>
</feature>
<feature type="region of interest" description="Disordered" evidence="1">
    <location>
        <begin position="122"/>
        <end position="185"/>
    </location>
</feature>